<evidence type="ECO:0000259" key="7">
    <source>
        <dbReference type="Pfam" id="PF07195"/>
    </source>
</evidence>
<keyword evidence="4 5" id="KW-0975">Bacterial flagellum</keyword>
<dbReference type="InterPro" id="IPR040026">
    <property type="entry name" value="FliD"/>
</dbReference>
<comment type="similarity">
    <text evidence="1 5">Belongs to the FliD family.</text>
</comment>
<protein>
    <recommendedName>
        <fullName evidence="5">Flagellar hook-associated protein 2</fullName>
        <shortName evidence="5">HAP2</shortName>
    </recommendedName>
    <alternativeName>
        <fullName evidence="5">Flagellar cap protein</fullName>
    </alternativeName>
</protein>
<evidence type="ECO:0000256" key="1">
    <source>
        <dbReference type="ARBA" id="ARBA00009764"/>
    </source>
</evidence>
<dbReference type="InterPro" id="IPR010809">
    <property type="entry name" value="FliD_C"/>
</dbReference>
<dbReference type="PANTHER" id="PTHR30288:SF0">
    <property type="entry name" value="FLAGELLAR HOOK-ASSOCIATED PROTEIN 2"/>
    <property type="match status" value="1"/>
</dbReference>
<evidence type="ECO:0000259" key="6">
    <source>
        <dbReference type="Pfam" id="PF02465"/>
    </source>
</evidence>
<dbReference type="Proteomes" id="UP001595798">
    <property type="component" value="Unassembled WGS sequence"/>
</dbReference>
<keyword evidence="9" id="KW-1185">Reference proteome</keyword>
<evidence type="ECO:0000313" key="9">
    <source>
        <dbReference type="Proteomes" id="UP001595798"/>
    </source>
</evidence>
<dbReference type="Pfam" id="PF02465">
    <property type="entry name" value="FliD_N"/>
    <property type="match status" value="1"/>
</dbReference>
<comment type="subunit">
    <text evidence="2 5">Homopentamer.</text>
</comment>
<gene>
    <name evidence="8" type="primary">fliD</name>
    <name evidence="8" type="ORF">ACFOZ5_14480</name>
</gene>
<sequence>MAGISSLGIGSGVLNSDLVDQLVAAERKPTETRLTQKTQQAEAMLSAYGKLRSAVTELRLPMRQLSAPDNLKAFSASSSNEDIGVSVDATKASRGTYSVEVTSLASAQALASRTVFADRDATSVGQGTLELSVGDKKTSITIDSSNDTLQGLANAINESDAGVSAGVIDTGSGYQLVLSADETGTVNAVSMSVTGDNGGTNTDDQGLSRFAFNTGMDAGAGLEETIAASDAKMSINGVQVTRSTNTFENVIDGLTFDIKAEGTSTIKVEQDLGAVADRVQGFVDKFNALQSTIDSLAGFNAEAGTGSLLTGDSTVRNIQSQLRSILTRVVPGMENASVRSLADVGITTDWETGGLEFDRTKFEEQLKANPDDVTALFAEQGRATDSQVEFVRSGSATQPGDYAINVTQAATQGQLAAGSALGTTFDITDTNDQLSLTVNGDIGVDLTLTQGTGLGQQALLDDIQAQLDANNALSAAGVTVQAGLDGAGNLTFTSSTYGSESSVTLTSAEDAATFGLDTTNSTAGLDIAGTIDGQVAEGDGQVLYLGSGNGDASGLQVRVLGDQTGSRGSITFVEGVAERTVNMVSSMVGAGGAIESRTDSLNRELEQIQENQVRLEERITSYRERLVSQFSAADSLISQLNSTRDYVSQQLAALAPNQNSGNG</sequence>
<keyword evidence="5" id="KW-0964">Secreted</keyword>
<dbReference type="RefSeq" id="WP_379888542.1">
    <property type="nucleotide sequence ID" value="NZ_JBHSDI010000052.1"/>
</dbReference>
<name>A0ABV8QIT6_9GAMM</name>
<keyword evidence="8" id="KW-0282">Flagellum</keyword>
<comment type="caution">
    <text evidence="8">The sequence shown here is derived from an EMBL/GenBank/DDBJ whole genome shotgun (WGS) entry which is preliminary data.</text>
</comment>
<keyword evidence="8" id="KW-0966">Cell projection</keyword>
<dbReference type="PANTHER" id="PTHR30288">
    <property type="entry name" value="FLAGELLAR CAP/ASSEMBLY PROTEIN FLID"/>
    <property type="match status" value="1"/>
</dbReference>
<evidence type="ECO:0000256" key="4">
    <source>
        <dbReference type="ARBA" id="ARBA00023143"/>
    </source>
</evidence>
<dbReference type="EMBL" id="JBHSDI010000052">
    <property type="protein sequence ID" value="MFC4260226.1"/>
    <property type="molecule type" value="Genomic_DNA"/>
</dbReference>
<keyword evidence="3 5" id="KW-0175">Coiled coil</keyword>
<evidence type="ECO:0000313" key="8">
    <source>
        <dbReference type="EMBL" id="MFC4260226.1"/>
    </source>
</evidence>
<comment type="function">
    <text evidence="5">Required for morphogenesis and for the elongation of the flagellar filament by facilitating polymerization of the flagellin monomers at the tip of growing filament. Forms a capping structure, which prevents flagellin subunits (transported through the central channel of the flagellum) from leaking out without polymerization at the distal end.</text>
</comment>
<accession>A0ABV8QIT6</accession>
<feature type="domain" description="Flagellar hook-associated protein 2 C-terminal" evidence="7">
    <location>
        <begin position="570"/>
        <end position="642"/>
    </location>
</feature>
<evidence type="ECO:0000256" key="5">
    <source>
        <dbReference type="RuleBase" id="RU362066"/>
    </source>
</evidence>
<reference evidence="9" key="1">
    <citation type="journal article" date="2019" name="Int. J. Syst. Evol. Microbiol.">
        <title>The Global Catalogue of Microorganisms (GCM) 10K type strain sequencing project: providing services to taxonomists for standard genome sequencing and annotation.</title>
        <authorList>
            <consortium name="The Broad Institute Genomics Platform"/>
            <consortium name="The Broad Institute Genome Sequencing Center for Infectious Disease"/>
            <person name="Wu L."/>
            <person name="Ma J."/>
        </authorList>
    </citation>
    <scope>NUCLEOTIDE SEQUENCE [LARGE SCALE GENOMIC DNA]</scope>
    <source>
        <strain evidence="9">CECT 7297</strain>
    </source>
</reference>
<proteinExistence type="inferred from homology"/>
<evidence type="ECO:0000256" key="2">
    <source>
        <dbReference type="ARBA" id="ARBA00011255"/>
    </source>
</evidence>
<dbReference type="InterPro" id="IPR003481">
    <property type="entry name" value="FliD_N"/>
</dbReference>
<keyword evidence="8" id="KW-0969">Cilium</keyword>
<feature type="domain" description="Flagellar hook-associated protein 2 N-terminal" evidence="6">
    <location>
        <begin position="11"/>
        <end position="108"/>
    </location>
</feature>
<evidence type="ECO:0000256" key="3">
    <source>
        <dbReference type="ARBA" id="ARBA00023054"/>
    </source>
</evidence>
<comment type="subcellular location">
    <subcellularLocation>
        <location evidence="5">Secreted</location>
    </subcellularLocation>
    <subcellularLocation>
        <location evidence="5">Bacterial flagellum</location>
    </subcellularLocation>
</comment>
<feature type="coiled-coil region" evidence="5">
    <location>
        <begin position="598"/>
        <end position="625"/>
    </location>
</feature>
<feature type="domain" description="Flagellar hook-associated protein 2 C-terminal" evidence="7">
    <location>
        <begin position="228"/>
        <end position="416"/>
    </location>
</feature>
<dbReference type="Pfam" id="PF07195">
    <property type="entry name" value="FliD_C"/>
    <property type="match status" value="2"/>
</dbReference>
<organism evidence="8 9">
    <name type="scientific">Marinobacter lacisalsi</name>
    <dbReference type="NCBI Taxonomy" id="475979"/>
    <lineage>
        <taxon>Bacteria</taxon>
        <taxon>Pseudomonadati</taxon>
        <taxon>Pseudomonadota</taxon>
        <taxon>Gammaproteobacteria</taxon>
        <taxon>Pseudomonadales</taxon>
        <taxon>Marinobacteraceae</taxon>
        <taxon>Marinobacter</taxon>
    </lineage>
</organism>